<reference evidence="2" key="1">
    <citation type="journal article" date="2023" name="G3 (Bethesda)">
        <title>Genome assembly and association tests identify interacting loci associated with vigor, precocity, and sex in interspecific pistachio rootstocks.</title>
        <authorList>
            <person name="Palmer W."/>
            <person name="Jacygrad E."/>
            <person name="Sagayaradj S."/>
            <person name="Cavanaugh K."/>
            <person name="Han R."/>
            <person name="Bertier L."/>
            <person name="Beede B."/>
            <person name="Kafkas S."/>
            <person name="Golino D."/>
            <person name="Preece J."/>
            <person name="Michelmore R."/>
        </authorList>
    </citation>
    <scope>NUCLEOTIDE SEQUENCE [LARGE SCALE GENOMIC DNA]</scope>
</reference>
<evidence type="ECO:0000313" key="2">
    <source>
        <dbReference type="Proteomes" id="UP001163603"/>
    </source>
</evidence>
<protein>
    <submittedName>
        <fullName evidence="1">Uncharacterized protein</fullName>
    </submittedName>
</protein>
<evidence type="ECO:0000313" key="1">
    <source>
        <dbReference type="EMBL" id="KAJ0010540.1"/>
    </source>
</evidence>
<gene>
    <name evidence="1" type="ORF">Pint_34584</name>
</gene>
<keyword evidence="2" id="KW-1185">Reference proteome</keyword>
<comment type="caution">
    <text evidence="1">The sequence shown here is derived from an EMBL/GenBank/DDBJ whole genome shotgun (WGS) entry which is preliminary data.</text>
</comment>
<dbReference type="EMBL" id="CM047749">
    <property type="protein sequence ID" value="KAJ0010540.1"/>
    <property type="molecule type" value="Genomic_DNA"/>
</dbReference>
<proteinExistence type="predicted"/>
<dbReference type="Proteomes" id="UP001163603">
    <property type="component" value="Chromosome 14"/>
</dbReference>
<sequence>MELPREVGLGLLLSPISSNIVMRTACCGVGTVLPAYSTFKAIENDNRDEQRRWLLYWTVYGSFRAAEVFADKILYWFPLYYHVKFAFLVWLQLPPGNSNFVSAHQPEFQFVGAVFMEIMSLVNQTFKDVIHPMPRQGNHAIEGPTAQIPDPHPDQGTERLTAQIPDPQPNDED</sequence>
<accession>A0ACC0X5E0</accession>
<organism evidence="1 2">
    <name type="scientific">Pistacia integerrima</name>
    <dbReference type="NCBI Taxonomy" id="434235"/>
    <lineage>
        <taxon>Eukaryota</taxon>
        <taxon>Viridiplantae</taxon>
        <taxon>Streptophyta</taxon>
        <taxon>Embryophyta</taxon>
        <taxon>Tracheophyta</taxon>
        <taxon>Spermatophyta</taxon>
        <taxon>Magnoliopsida</taxon>
        <taxon>eudicotyledons</taxon>
        <taxon>Gunneridae</taxon>
        <taxon>Pentapetalae</taxon>
        <taxon>rosids</taxon>
        <taxon>malvids</taxon>
        <taxon>Sapindales</taxon>
        <taxon>Anacardiaceae</taxon>
        <taxon>Pistacia</taxon>
    </lineage>
</organism>
<name>A0ACC0X5E0_9ROSI</name>